<dbReference type="eggNOG" id="COG3206">
    <property type="taxonomic scope" value="Bacteria"/>
</dbReference>
<dbReference type="InterPro" id="IPR003856">
    <property type="entry name" value="LPS_length_determ_N"/>
</dbReference>
<proteinExistence type="predicted"/>
<dbReference type="eggNOG" id="COG0489">
    <property type="taxonomic scope" value="Bacteria"/>
</dbReference>
<dbReference type="KEGG" id="scn:Solca_3176"/>
<dbReference type="STRING" id="929556.Solca_3176"/>
<dbReference type="NCBIfam" id="TIGR01007">
    <property type="entry name" value="eps_fam"/>
    <property type="match status" value="1"/>
</dbReference>
<dbReference type="Proteomes" id="UP000007590">
    <property type="component" value="Chromosome"/>
</dbReference>
<evidence type="ECO:0000313" key="11">
    <source>
        <dbReference type="EMBL" id="AFD08189.1"/>
    </source>
</evidence>
<keyword evidence="4" id="KW-0547">Nucleotide-binding</keyword>
<dbReference type="SUPFAM" id="SSF52540">
    <property type="entry name" value="P-loop containing nucleoside triphosphate hydrolases"/>
    <property type="match status" value="1"/>
</dbReference>
<keyword evidence="2" id="KW-1003">Cell membrane</keyword>
<dbReference type="PANTHER" id="PTHR32309:SF13">
    <property type="entry name" value="FERRIC ENTEROBACTIN TRANSPORT PROTEIN FEPE"/>
    <property type="match status" value="1"/>
</dbReference>
<organism evidence="11 12">
    <name type="scientific">Solitalea canadensis (strain ATCC 29591 / DSM 3403 / JCM 21819 / LMG 8368 / NBRC 15130 / NCIMB 12057 / USAM 9D)</name>
    <name type="common">Flexibacter canadensis</name>
    <dbReference type="NCBI Taxonomy" id="929556"/>
    <lineage>
        <taxon>Bacteria</taxon>
        <taxon>Pseudomonadati</taxon>
        <taxon>Bacteroidota</taxon>
        <taxon>Sphingobacteriia</taxon>
        <taxon>Sphingobacteriales</taxon>
        <taxon>Sphingobacteriaceae</taxon>
        <taxon>Solitalea</taxon>
    </lineage>
</organism>
<dbReference type="GO" id="GO:0005886">
    <property type="term" value="C:plasma membrane"/>
    <property type="evidence" value="ECO:0007669"/>
    <property type="project" value="UniProtKB-SubCell"/>
</dbReference>
<feature type="transmembrane region" description="Helical" evidence="8">
    <location>
        <begin position="31"/>
        <end position="49"/>
    </location>
</feature>
<evidence type="ECO:0000256" key="1">
    <source>
        <dbReference type="ARBA" id="ARBA00004651"/>
    </source>
</evidence>
<dbReference type="InterPro" id="IPR005702">
    <property type="entry name" value="Wzc-like_C"/>
</dbReference>
<keyword evidence="5" id="KW-0067">ATP-binding</keyword>
<dbReference type="InterPro" id="IPR027417">
    <property type="entry name" value="P-loop_NTPase"/>
</dbReference>
<keyword evidence="3 8" id="KW-0812">Transmembrane</keyword>
<evidence type="ECO:0000256" key="4">
    <source>
        <dbReference type="ARBA" id="ARBA00022741"/>
    </source>
</evidence>
<dbReference type="AlphaFoldDB" id="H8KNQ6"/>
<dbReference type="HOGENOM" id="CLU_009912_6_0_10"/>
<feature type="domain" description="Tyrosine-protein kinase G-rich" evidence="10">
    <location>
        <begin position="440"/>
        <end position="517"/>
    </location>
</feature>
<dbReference type="RefSeq" id="WP_014681414.1">
    <property type="nucleotide sequence ID" value="NC_017770.1"/>
</dbReference>
<dbReference type="GO" id="GO:0004713">
    <property type="term" value="F:protein tyrosine kinase activity"/>
    <property type="evidence" value="ECO:0007669"/>
    <property type="project" value="TreeGrafter"/>
</dbReference>
<keyword evidence="12" id="KW-1185">Reference proteome</keyword>
<evidence type="ECO:0000259" key="9">
    <source>
        <dbReference type="Pfam" id="PF02706"/>
    </source>
</evidence>
<accession>H8KNQ6</accession>
<evidence type="ECO:0000259" key="10">
    <source>
        <dbReference type="Pfam" id="PF13807"/>
    </source>
</evidence>
<dbReference type="InterPro" id="IPR050445">
    <property type="entry name" value="Bact_polysacc_biosynth/exp"/>
</dbReference>
<evidence type="ECO:0000256" key="8">
    <source>
        <dbReference type="SAM" id="Phobius"/>
    </source>
</evidence>
<protein>
    <submittedName>
        <fullName evidence="11">Capsular exopolysaccharide biosynthesis protein</fullName>
    </submittedName>
</protein>
<reference evidence="11" key="1">
    <citation type="submission" date="2012-02" db="EMBL/GenBank/DDBJ databases">
        <title>The complete genome of Solitalea canadensis DSM 3403.</title>
        <authorList>
            <consortium name="US DOE Joint Genome Institute (JGI-PGF)"/>
            <person name="Lucas S."/>
            <person name="Copeland A."/>
            <person name="Lapidus A."/>
            <person name="Glavina del Rio T."/>
            <person name="Dalin E."/>
            <person name="Tice H."/>
            <person name="Bruce D."/>
            <person name="Goodwin L."/>
            <person name="Pitluck S."/>
            <person name="Peters L."/>
            <person name="Ovchinnikova G."/>
            <person name="Lu M."/>
            <person name="Kyrpides N."/>
            <person name="Mavromatis K."/>
            <person name="Ivanova N."/>
            <person name="Brettin T."/>
            <person name="Detter J.C."/>
            <person name="Han C."/>
            <person name="Larimer F."/>
            <person name="Land M."/>
            <person name="Hauser L."/>
            <person name="Markowitz V."/>
            <person name="Cheng J.-F."/>
            <person name="Hugenholtz P."/>
            <person name="Woyke T."/>
            <person name="Wu D."/>
            <person name="Spring S."/>
            <person name="Schroeder M."/>
            <person name="Kopitz M."/>
            <person name="Brambilla E."/>
            <person name="Klenk H.-P."/>
            <person name="Eisen J.A."/>
        </authorList>
    </citation>
    <scope>NUCLEOTIDE SEQUENCE</scope>
    <source>
        <strain evidence="11">DSM 3403</strain>
    </source>
</reference>
<dbReference type="Pfam" id="PF13807">
    <property type="entry name" value="GNVR"/>
    <property type="match status" value="1"/>
</dbReference>
<keyword evidence="6 8" id="KW-1133">Transmembrane helix</keyword>
<gene>
    <name evidence="11" type="ordered locus">Solca_3176</name>
</gene>
<feature type="domain" description="Polysaccharide chain length determinant N-terminal" evidence="9">
    <location>
        <begin position="22"/>
        <end position="111"/>
    </location>
</feature>
<dbReference type="CDD" id="cd05387">
    <property type="entry name" value="BY-kinase"/>
    <property type="match status" value="1"/>
</dbReference>
<evidence type="ECO:0000256" key="6">
    <source>
        <dbReference type="ARBA" id="ARBA00022989"/>
    </source>
</evidence>
<evidence type="ECO:0000313" key="12">
    <source>
        <dbReference type="Proteomes" id="UP000007590"/>
    </source>
</evidence>
<keyword evidence="7 8" id="KW-0472">Membrane</keyword>
<evidence type="ECO:0000256" key="5">
    <source>
        <dbReference type="ARBA" id="ARBA00022840"/>
    </source>
</evidence>
<name>H8KNQ6_SOLCM</name>
<dbReference type="OrthoDB" id="9794577at2"/>
<dbReference type="EMBL" id="CP003349">
    <property type="protein sequence ID" value="AFD08189.1"/>
    <property type="molecule type" value="Genomic_DNA"/>
</dbReference>
<sequence>MISENNSYNNTTIPAQEQAVKEFINTCLRNWPWFLASITTCLLLAFLYLKFAVPVYDVTASILVKQPKTSEKESKESVLNELNVFDNTKIVENEMEILKSRILMDKVVRSLGLNVSYFNSADKTFADYIAKPWYSKELYKYSPIRVNVETIYPEGFKEPMEIELVDKTKFKIEGKSKLYAFGESVNTEDGKFTVHLVGEPTEEGKMIKVNVTSVDKKVDALMERLEVSVRGKNATVFRLQLEDAVPVRGTDLLNALIEEYNKSAIEEKNREASKALAFIDDRLKLITGELSTVEQDVQAYKTSKEITDISTQSAQLLQQMKENDSQLNQVNIQLGTLESVSDFIQSGGRNSPPNVFTADPVLQNKLNKLNDLELERTKLLSTTGESNPLVEGVNEQIANTKSSILYSIQDIKTGLSTTKNTLERNNSQYSSAIRAVPQKERSLINIERQKNIKQDLYLYLLQKREETALSYAAMVIDSQVVDPPQSSTIPVRPSKTKALAIAMLLGGLIPIGSIWGRKILNNKILNKQLIEDATNAPILGVIGKNHSKEVMVVKEGSRTAISEQFRFLRTNLQYIDQGKNYKTILVTSSISNEGKSFISLNLGSSISITGKKTVILEMDFRKPDIGNKINANKRLGLSDYLNGLVTIDEIIVPVENQPNLYLLPCGAIPVNPAELLLSDKLDELFKEVSALFDQVIIDSPPIGLVTDALLLEKYAQASIYVVRYGYTLVPHLKMISDLHSKGKFKNMSIVFNAVDLEASEEYMYNDHGYYTHNHVNKKLNKRLKLN</sequence>
<dbReference type="GO" id="GO:0005524">
    <property type="term" value="F:ATP binding"/>
    <property type="evidence" value="ECO:0007669"/>
    <property type="project" value="UniProtKB-KW"/>
</dbReference>
<dbReference type="PANTHER" id="PTHR32309">
    <property type="entry name" value="TYROSINE-PROTEIN KINASE"/>
    <property type="match status" value="1"/>
</dbReference>
<dbReference type="Gene3D" id="3.40.50.300">
    <property type="entry name" value="P-loop containing nucleotide triphosphate hydrolases"/>
    <property type="match status" value="1"/>
</dbReference>
<dbReference type="Pfam" id="PF02706">
    <property type="entry name" value="Wzz"/>
    <property type="match status" value="1"/>
</dbReference>
<evidence type="ECO:0000256" key="3">
    <source>
        <dbReference type="ARBA" id="ARBA00022692"/>
    </source>
</evidence>
<evidence type="ECO:0000256" key="7">
    <source>
        <dbReference type="ARBA" id="ARBA00023136"/>
    </source>
</evidence>
<dbReference type="InterPro" id="IPR032807">
    <property type="entry name" value="GNVR"/>
</dbReference>
<evidence type="ECO:0000256" key="2">
    <source>
        <dbReference type="ARBA" id="ARBA00022475"/>
    </source>
</evidence>
<comment type="subcellular location">
    <subcellularLocation>
        <location evidence="1">Cell membrane</location>
        <topology evidence="1">Multi-pass membrane protein</topology>
    </subcellularLocation>
</comment>